<protein>
    <recommendedName>
        <fullName evidence="3">CCHC-type domain-containing protein</fullName>
    </recommendedName>
</protein>
<name>A0AAD4WH30_PRUDU</name>
<dbReference type="InterPro" id="IPR001878">
    <property type="entry name" value="Znf_CCHC"/>
</dbReference>
<accession>A0AAD4WH30</accession>
<keyword evidence="1" id="KW-0479">Metal-binding</keyword>
<gene>
    <name evidence="4" type="ORF">L3X38_010892</name>
</gene>
<sequence>MVEVLPSISVTSKDTLVVSLSNLVPEGVLTLDIVKDSMFNEAARRKEQGVIAESEALVSEYRGRTNNRKFHRRDKSKGRSRDGLRERSKTIKDLECYHCGRISHMKRECWLFKREQDRGNEKSDTRHTTATTSGGNEKHRSYDLEIYEVIKAEVDKLNRVDYPTWLANVVMVRKPKKGQRMCVDYTNLNRAFVNY</sequence>
<feature type="domain" description="CCHC-type" evidence="3">
    <location>
        <begin position="96"/>
        <end position="109"/>
    </location>
</feature>
<feature type="compositionally biased region" description="Basic residues" evidence="2">
    <location>
        <begin position="65"/>
        <end position="76"/>
    </location>
</feature>
<comment type="caution">
    <text evidence="4">The sequence shown here is derived from an EMBL/GenBank/DDBJ whole genome shotgun (WGS) entry which is preliminary data.</text>
</comment>
<dbReference type="GO" id="GO:0003676">
    <property type="term" value="F:nucleic acid binding"/>
    <property type="evidence" value="ECO:0007669"/>
    <property type="project" value="InterPro"/>
</dbReference>
<dbReference type="SUPFAM" id="SSF57756">
    <property type="entry name" value="Retrovirus zinc finger-like domains"/>
    <property type="match status" value="1"/>
</dbReference>
<keyword evidence="1" id="KW-0862">Zinc</keyword>
<evidence type="ECO:0000313" key="4">
    <source>
        <dbReference type="EMBL" id="KAI5343016.1"/>
    </source>
</evidence>
<dbReference type="Gene3D" id="3.10.10.10">
    <property type="entry name" value="HIV Type 1 Reverse Transcriptase, subunit A, domain 1"/>
    <property type="match status" value="1"/>
</dbReference>
<reference evidence="4 5" key="1">
    <citation type="journal article" date="2022" name="G3 (Bethesda)">
        <title>Whole-genome sequence and methylome profiling of the almond [Prunus dulcis (Mill.) D.A. Webb] cultivar 'Nonpareil'.</title>
        <authorList>
            <person name="D'Amico-Willman K.M."/>
            <person name="Ouma W.Z."/>
            <person name="Meulia T."/>
            <person name="Sideli G.M."/>
            <person name="Gradziel T.M."/>
            <person name="Fresnedo-Ramirez J."/>
        </authorList>
    </citation>
    <scope>NUCLEOTIDE SEQUENCE [LARGE SCALE GENOMIC DNA]</scope>
    <source>
        <strain evidence="4">Clone GOH B32 T37-40</strain>
    </source>
</reference>
<organism evidence="4 5">
    <name type="scientific">Prunus dulcis</name>
    <name type="common">Almond</name>
    <name type="synonym">Amygdalus dulcis</name>
    <dbReference type="NCBI Taxonomy" id="3755"/>
    <lineage>
        <taxon>Eukaryota</taxon>
        <taxon>Viridiplantae</taxon>
        <taxon>Streptophyta</taxon>
        <taxon>Embryophyta</taxon>
        <taxon>Tracheophyta</taxon>
        <taxon>Spermatophyta</taxon>
        <taxon>Magnoliopsida</taxon>
        <taxon>eudicotyledons</taxon>
        <taxon>Gunneridae</taxon>
        <taxon>Pentapetalae</taxon>
        <taxon>rosids</taxon>
        <taxon>fabids</taxon>
        <taxon>Rosales</taxon>
        <taxon>Rosaceae</taxon>
        <taxon>Amygdaloideae</taxon>
        <taxon>Amygdaleae</taxon>
        <taxon>Prunus</taxon>
    </lineage>
</organism>
<keyword evidence="1" id="KW-0863">Zinc-finger</keyword>
<proteinExistence type="predicted"/>
<dbReference type="InterPro" id="IPR043502">
    <property type="entry name" value="DNA/RNA_pol_sf"/>
</dbReference>
<evidence type="ECO:0000256" key="2">
    <source>
        <dbReference type="SAM" id="MobiDB-lite"/>
    </source>
</evidence>
<dbReference type="EMBL" id="JAJFAZ020000002">
    <property type="protein sequence ID" value="KAI5343016.1"/>
    <property type="molecule type" value="Genomic_DNA"/>
</dbReference>
<dbReference type="SUPFAM" id="SSF56672">
    <property type="entry name" value="DNA/RNA polymerases"/>
    <property type="match status" value="1"/>
</dbReference>
<feature type="compositionally biased region" description="Basic and acidic residues" evidence="2">
    <location>
        <begin position="77"/>
        <end position="86"/>
    </location>
</feature>
<dbReference type="GO" id="GO:0008270">
    <property type="term" value="F:zinc ion binding"/>
    <property type="evidence" value="ECO:0007669"/>
    <property type="project" value="UniProtKB-KW"/>
</dbReference>
<dbReference type="InterPro" id="IPR036875">
    <property type="entry name" value="Znf_CCHC_sf"/>
</dbReference>
<feature type="region of interest" description="Disordered" evidence="2">
    <location>
        <begin position="63"/>
        <end position="86"/>
    </location>
</feature>
<dbReference type="Proteomes" id="UP001054821">
    <property type="component" value="Chromosome 2"/>
</dbReference>
<dbReference type="PROSITE" id="PS50158">
    <property type="entry name" value="ZF_CCHC"/>
    <property type="match status" value="1"/>
</dbReference>
<dbReference type="AlphaFoldDB" id="A0AAD4WH30"/>
<evidence type="ECO:0000259" key="3">
    <source>
        <dbReference type="PROSITE" id="PS50158"/>
    </source>
</evidence>
<evidence type="ECO:0000256" key="1">
    <source>
        <dbReference type="PROSITE-ProRule" id="PRU00047"/>
    </source>
</evidence>
<keyword evidence="5" id="KW-1185">Reference proteome</keyword>
<evidence type="ECO:0000313" key="5">
    <source>
        <dbReference type="Proteomes" id="UP001054821"/>
    </source>
</evidence>